<keyword evidence="3" id="KW-1185">Reference proteome</keyword>
<dbReference type="Proteomes" id="UP000828390">
    <property type="component" value="Unassembled WGS sequence"/>
</dbReference>
<comment type="caution">
    <text evidence="2">The sequence shown here is derived from an EMBL/GenBank/DDBJ whole genome shotgun (WGS) entry which is preliminary data.</text>
</comment>
<reference evidence="2" key="2">
    <citation type="submission" date="2020-11" db="EMBL/GenBank/DDBJ databases">
        <authorList>
            <person name="McCartney M.A."/>
            <person name="Auch B."/>
            <person name="Kono T."/>
            <person name="Mallez S."/>
            <person name="Becker A."/>
            <person name="Gohl D.M."/>
            <person name="Silverstein K.A.T."/>
            <person name="Koren S."/>
            <person name="Bechman K.B."/>
            <person name="Herman A."/>
            <person name="Abrahante J.E."/>
            <person name="Garbe J."/>
        </authorList>
    </citation>
    <scope>NUCLEOTIDE SEQUENCE</scope>
    <source>
        <strain evidence="2">Duluth1</strain>
        <tissue evidence="2">Whole animal</tissue>
    </source>
</reference>
<feature type="transmembrane region" description="Helical" evidence="1">
    <location>
        <begin position="75"/>
        <end position="98"/>
    </location>
</feature>
<proteinExistence type="predicted"/>
<sequence length="281" mass="32032">MSFEHTESSTELLTLNNSTAFALSMGTLIGYVMSGTAYIECLNGTWSVDLPACFKQDYNQVYNNITDNHQDIPNWLLWMFGVIAVLLILLLLACVFAWCLQCLGCFGRGSLFGEMNPRSSPCWCCGRNSYDTARRSCSTFPRKYEYDEDGRRYHIDDNGMACYYQHKNNSHGKVVHNGIDGSSEIRRSCKTFPRKYEYDEDGRRYHLDDNGMACYYEHTNKSNGKAVNYGIDGSSEVSTPRPTFVQAVNEVMVEKRQLPAKEIHVWKPHANPVRNINTSTK</sequence>
<evidence type="ECO:0000313" key="3">
    <source>
        <dbReference type="Proteomes" id="UP000828390"/>
    </source>
</evidence>
<evidence type="ECO:0008006" key="4">
    <source>
        <dbReference type="Google" id="ProtNLM"/>
    </source>
</evidence>
<name>A0A9D4GNP5_DREPO</name>
<dbReference type="EMBL" id="JAIWYP010000005">
    <property type="protein sequence ID" value="KAH3820741.1"/>
    <property type="molecule type" value="Genomic_DNA"/>
</dbReference>
<dbReference type="Gene3D" id="2.10.70.10">
    <property type="entry name" value="Complement Module, domain 1"/>
    <property type="match status" value="1"/>
</dbReference>
<keyword evidence="1" id="KW-0812">Transmembrane</keyword>
<feature type="transmembrane region" description="Helical" evidence="1">
    <location>
        <begin position="20"/>
        <end position="39"/>
    </location>
</feature>
<evidence type="ECO:0000313" key="2">
    <source>
        <dbReference type="EMBL" id="KAH3820741.1"/>
    </source>
</evidence>
<evidence type="ECO:0000256" key="1">
    <source>
        <dbReference type="SAM" id="Phobius"/>
    </source>
</evidence>
<gene>
    <name evidence="2" type="ORF">DPMN_122490</name>
</gene>
<accession>A0A9D4GNP5</accession>
<dbReference type="AlphaFoldDB" id="A0A9D4GNP5"/>
<protein>
    <recommendedName>
        <fullName evidence="4">Sushi domain-containing protein</fullName>
    </recommendedName>
</protein>
<reference evidence="2" key="1">
    <citation type="journal article" date="2019" name="bioRxiv">
        <title>The Genome of the Zebra Mussel, Dreissena polymorpha: A Resource for Invasive Species Research.</title>
        <authorList>
            <person name="McCartney M.A."/>
            <person name="Auch B."/>
            <person name="Kono T."/>
            <person name="Mallez S."/>
            <person name="Zhang Y."/>
            <person name="Obille A."/>
            <person name="Becker A."/>
            <person name="Abrahante J.E."/>
            <person name="Garbe J."/>
            <person name="Badalamenti J.P."/>
            <person name="Herman A."/>
            <person name="Mangelson H."/>
            <person name="Liachko I."/>
            <person name="Sullivan S."/>
            <person name="Sone E.D."/>
            <person name="Koren S."/>
            <person name="Silverstein K.A.T."/>
            <person name="Beckman K.B."/>
            <person name="Gohl D.M."/>
        </authorList>
    </citation>
    <scope>NUCLEOTIDE SEQUENCE</scope>
    <source>
        <strain evidence="2">Duluth1</strain>
        <tissue evidence="2">Whole animal</tissue>
    </source>
</reference>
<keyword evidence="1" id="KW-1133">Transmembrane helix</keyword>
<keyword evidence="1" id="KW-0472">Membrane</keyword>
<organism evidence="2 3">
    <name type="scientific">Dreissena polymorpha</name>
    <name type="common">Zebra mussel</name>
    <name type="synonym">Mytilus polymorpha</name>
    <dbReference type="NCBI Taxonomy" id="45954"/>
    <lineage>
        <taxon>Eukaryota</taxon>
        <taxon>Metazoa</taxon>
        <taxon>Spiralia</taxon>
        <taxon>Lophotrochozoa</taxon>
        <taxon>Mollusca</taxon>
        <taxon>Bivalvia</taxon>
        <taxon>Autobranchia</taxon>
        <taxon>Heteroconchia</taxon>
        <taxon>Euheterodonta</taxon>
        <taxon>Imparidentia</taxon>
        <taxon>Neoheterodontei</taxon>
        <taxon>Myida</taxon>
        <taxon>Dreissenoidea</taxon>
        <taxon>Dreissenidae</taxon>
        <taxon>Dreissena</taxon>
    </lineage>
</organism>